<evidence type="ECO:0000259" key="2">
    <source>
        <dbReference type="PROSITE" id="PS50921"/>
    </source>
</evidence>
<dbReference type="Gene3D" id="1.10.10.10">
    <property type="entry name" value="Winged helix-like DNA-binding domain superfamily/Winged helix DNA-binding domain"/>
    <property type="match status" value="1"/>
</dbReference>
<dbReference type="RefSeq" id="WP_069776824.1">
    <property type="nucleotide sequence ID" value="NZ_CP017248.1"/>
</dbReference>
<proteinExistence type="predicted"/>
<dbReference type="Proteomes" id="UP000094960">
    <property type="component" value="Chromosome"/>
</dbReference>
<evidence type="ECO:0000313" key="4">
    <source>
        <dbReference type="Proteomes" id="UP000094960"/>
    </source>
</evidence>
<name>A0A1D7Y3Z6_9ACTN</name>
<dbReference type="SUPFAM" id="SSF52172">
    <property type="entry name" value="CheY-like"/>
    <property type="match status" value="1"/>
</dbReference>
<dbReference type="InterPro" id="IPR011006">
    <property type="entry name" value="CheY-like_superfamily"/>
</dbReference>
<keyword evidence="4" id="KW-1185">Reference proteome</keyword>
<dbReference type="InterPro" id="IPR036388">
    <property type="entry name" value="WH-like_DNA-bd_sf"/>
</dbReference>
<dbReference type="Pfam" id="PF03861">
    <property type="entry name" value="ANTAR"/>
    <property type="match status" value="1"/>
</dbReference>
<dbReference type="GO" id="GO:0003723">
    <property type="term" value="F:RNA binding"/>
    <property type="evidence" value="ECO:0007669"/>
    <property type="project" value="InterPro"/>
</dbReference>
<dbReference type="InterPro" id="IPR005561">
    <property type="entry name" value="ANTAR"/>
</dbReference>
<evidence type="ECO:0000313" key="3">
    <source>
        <dbReference type="EMBL" id="AOR30170.1"/>
    </source>
</evidence>
<dbReference type="PROSITE" id="PS50921">
    <property type="entry name" value="ANTAR"/>
    <property type="match status" value="1"/>
</dbReference>
<feature type="region of interest" description="Disordered" evidence="1">
    <location>
        <begin position="96"/>
        <end position="119"/>
    </location>
</feature>
<dbReference type="SMART" id="SM01012">
    <property type="entry name" value="ANTAR"/>
    <property type="match status" value="1"/>
</dbReference>
<reference evidence="4" key="1">
    <citation type="submission" date="2016-09" db="EMBL/GenBank/DDBJ databases">
        <title>Streptomyces puniciscabiei strain:TW1S1 Genome sequencing and assembly.</title>
        <authorList>
            <person name="Kim M.-K."/>
            <person name="Kim S.B."/>
        </authorList>
    </citation>
    <scope>NUCLEOTIDE SEQUENCE [LARGE SCALE GENOMIC DNA]</scope>
    <source>
        <strain evidence="4">TW1S1</strain>
    </source>
</reference>
<organism evidence="3 4">
    <name type="scientific">Streptomyces fodineus</name>
    <dbReference type="NCBI Taxonomy" id="1904616"/>
    <lineage>
        <taxon>Bacteria</taxon>
        <taxon>Bacillati</taxon>
        <taxon>Actinomycetota</taxon>
        <taxon>Actinomycetes</taxon>
        <taxon>Kitasatosporales</taxon>
        <taxon>Streptomycetaceae</taxon>
        <taxon>Streptomyces</taxon>
    </lineage>
</organism>
<sequence>MIGHDEQADRVTALEEEVAQLRRAVVSHALVDQAIGVVITAGGLRPEQGWEVLKQVSQHTNVKLREVARCLVQWPAGRRLPEEIRRALSVAVAQARDAPHGSAASAERDGQVPSCRPVA</sequence>
<protein>
    <submittedName>
        <fullName evidence="3">ANTAR domain-containing protein</fullName>
    </submittedName>
</protein>
<gene>
    <name evidence="3" type="ORF">BFF78_03015</name>
</gene>
<dbReference type="AlphaFoldDB" id="A0A1D7Y3Z6"/>
<dbReference type="KEGG" id="spun:BFF78_03015"/>
<evidence type="ECO:0000256" key="1">
    <source>
        <dbReference type="SAM" id="MobiDB-lite"/>
    </source>
</evidence>
<accession>A0A1D7Y3Z6</accession>
<dbReference type="EMBL" id="CP017248">
    <property type="protein sequence ID" value="AOR30170.1"/>
    <property type="molecule type" value="Genomic_DNA"/>
</dbReference>
<feature type="domain" description="ANTAR" evidence="2">
    <location>
        <begin position="11"/>
        <end position="72"/>
    </location>
</feature>